<accession>A0A3N5AWT3</accession>
<dbReference type="OrthoDB" id="7059858at2"/>
<keyword evidence="2" id="KW-1185">Reference proteome</keyword>
<proteinExistence type="predicted"/>
<protein>
    <submittedName>
        <fullName evidence="1">Uncharacterized protein</fullName>
    </submittedName>
</protein>
<evidence type="ECO:0000313" key="2">
    <source>
        <dbReference type="Proteomes" id="UP000282654"/>
    </source>
</evidence>
<organism evidence="1 2">
    <name type="scientific">Thermodesulfitimonas autotrophica</name>
    <dbReference type="NCBI Taxonomy" id="1894989"/>
    <lineage>
        <taxon>Bacteria</taxon>
        <taxon>Bacillati</taxon>
        <taxon>Bacillota</taxon>
        <taxon>Clostridia</taxon>
        <taxon>Thermoanaerobacterales</taxon>
        <taxon>Thermoanaerobacteraceae</taxon>
        <taxon>Thermodesulfitimonas</taxon>
    </lineage>
</organism>
<reference evidence="1 2" key="1">
    <citation type="submission" date="2018-11" db="EMBL/GenBank/DDBJ databases">
        <title>Genomic Encyclopedia of Type Strains, Phase IV (KMG-IV): sequencing the most valuable type-strain genomes for metagenomic binning, comparative biology and taxonomic classification.</title>
        <authorList>
            <person name="Goeker M."/>
        </authorList>
    </citation>
    <scope>NUCLEOTIDE SEQUENCE [LARGE SCALE GENOMIC DNA]</scope>
    <source>
        <strain evidence="1 2">DSM 102936</strain>
    </source>
</reference>
<comment type="caution">
    <text evidence="1">The sequence shown here is derived from an EMBL/GenBank/DDBJ whole genome shotgun (WGS) entry which is preliminary data.</text>
</comment>
<sequence length="195" mass="22892">MTLQFEEIFRTKNPARDKFLSRLFGLFSEEVVRYWCRCPAAPYEDLGRPTLRVPGEARGHTLDFTLRHKETGKVYVAEMKCELEFENYRYLRLTGAWQLQHHRGVAFQKFLQLAREPVSIEVRMGGRELKVDGAVLIWGAVAPEGRSAVITEYGFADVLSVKEMVNDLRRWQPIGWREEVEQLRHWSRELFDSLM</sequence>
<dbReference type="Proteomes" id="UP000282654">
    <property type="component" value="Unassembled WGS sequence"/>
</dbReference>
<name>A0A3N5AWT3_9THEO</name>
<dbReference type="AlphaFoldDB" id="A0A3N5AWT3"/>
<dbReference type="RefSeq" id="WP_123926967.1">
    <property type="nucleotide sequence ID" value="NZ_RKRE01000001.1"/>
</dbReference>
<gene>
    <name evidence="1" type="ORF">EDD75_0285</name>
</gene>
<dbReference type="EMBL" id="RKRE01000001">
    <property type="protein sequence ID" value="RPF49469.1"/>
    <property type="molecule type" value="Genomic_DNA"/>
</dbReference>
<evidence type="ECO:0000313" key="1">
    <source>
        <dbReference type="EMBL" id="RPF49469.1"/>
    </source>
</evidence>